<dbReference type="GO" id="GO:0045944">
    <property type="term" value="P:positive regulation of transcription by RNA polymerase II"/>
    <property type="evidence" value="ECO:0007669"/>
    <property type="project" value="TreeGrafter"/>
</dbReference>
<accession>A0A428PVB2</accession>
<dbReference type="OrthoDB" id="2534600at2759"/>
<reference evidence="3 4" key="1">
    <citation type="submission" date="2017-06" db="EMBL/GenBank/DDBJ databases">
        <title>Comparative genomic analysis of Ambrosia Fusariam Clade fungi.</title>
        <authorList>
            <person name="Stajich J.E."/>
            <person name="Carrillo J."/>
            <person name="Kijimoto T."/>
            <person name="Eskalen A."/>
            <person name="O'Donnell K."/>
            <person name="Kasson M."/>
        </authorList>
    </citation>
    <scope>NUCLEOTIDE SEQUENCE [LARGE SCALE GENOMIC DNA]</scope>
    <source>
        <strain evidence="3 4">NRRL62584</strain>
    </source>
</reference>
<dbReference type="Proteomes" id="UP000288168">
    <property type="component" value="Unassembled WGS sequence"/>
</dbReference>
<evidence type="ECO:0000313" key="3">
    <source>
        <dbReference type="EMBL" id="RSL56976.1"/>
    </source>
</evidence>
<feature type="domain" description="Zn(2)-C6 fungal-type" evidence="2">
    <location>
        <begin position="69"/>
        <end position="99"/>
    </location>
</feature>
<dbReference type="EMBL" id="NKCI01000086">
    <property type="protein sequence ID" value="RSL56976.1"/>
    <property type="molecule type" value="Genomic_DNA"/>
</dbReference>
<dbReference type="PANTHER" id="PTHR47655">
    <property type="entry name" value="QUINIC ACID UTILIZATION ACTIVATOR"/>
    <property type="match status" value="1"/>
</dbReference>
<dbReference type="SUPFAM" id="SSF57701">
    <property type="entry name" value="Zn2/Cys6 DNA-binding domain"/>
    <property type="match status" value="1"/>
</dbReference>
<dbReference type="PROSITE" id="PS00463">
    <property type="entry name" value="ZN2_CY6_FUNGAL_1"/>
    <property type="match status" value="1"/>
</dbReference>
<dbReference type="GO" id="GO:0000981">
    <property type="term" value="F:DNA-binding transcription factor activity, RNA polymerase II-specific"/>
    <property type="evidence" value="ECO:0007669"/>
    <property type="project" value="InterPro"/>
</dbReference>
<dbReference type="InterPro" id="IPR052783">
    <property type="entry name" value="Metabolic/Drug-Res_Regulator"/>
</dbReference>
<evidence type="ECO:0000259" key="2">
    <source>
        <dbReference type="PROSITE" id="PS50048"/>
    </source>
</evidence>
<protein>
    <recommendedName>
        <fullName evidence="2">Zn(2)-C6 fungal-type domain-containing protein</fullName>
    </recommendedName>
</protein>
<keyword evidence="4" id="KW-1185">Reference proteome</keyword>
<evidence type="ECO:0000256" key="1">
    <source>
        <dbReference type="ARBA" id="ARBA00023242"/>
    </source>
</evidence>
<dbReference type="CDD" id="cd12148">
    <property type="entry name" value="fungal_TF_MHR"/>
    <property type="match status" value="1"/>
</dbReference>
<comment type="caution">
    <text evidence="3">The sequence shown here is derived from an EMBL/GenBank/DDBJ whole genome shotgun (WGS) entry which is preliminary data.</text>
</comment>
<dbReference type="InterPro" id="IPR036864">
    <property type="entry name" value="Zn2-C6_fun-type_DNA-bd_sf"/>
</dbReference>
<evidence type="ECO:0000313" key="4">
    <source>
        <dbReference type="Proteomes" id="UP000288168"/>
    </source>
</evidence>
<organism evidence="3 4">
    <name type="scientific">Fusarium duplospermum</name>
    <dbReference type="NCBI Taxonomy" id="1325734"/>
    <lineage>
        <taxon>Eukaryota</taxon>
        <taxon>Fungi</taxon>
        <taxon>Dikarya</taxon>
        <taxon>Ascomycota</taxon>
        <taxon>Pezizomycotina</taxon>
        <taxon>Sordariomycetes</taxon>
        <taxon>Hypocreomycetidae</taxon>
        <taxon>Hypocreales</taxon>
        <taxon>Nectriaceae</taxon>
        <taxon>Fusarium</taxon>
        <taxon>Fusarium solani species complex</taxon>
    </lineage>
</organism>
<dbReference type="AlphaFoldDB" id="A0A428PVB2"/>
<dbReference type="PANTHER" id="PTHR47655:SF2">
    <property type="entry name" value="QUINIC ACID UTILIZATION ACTIVATOR"/>
    <property type="match status" value="1"/>
</dbReference>
<dbReference type="GO" id="GO:0008270">
    <property type="term" value="F:zinc ion binding"/>
    <property type="evidence" value="ECO:0007669"/>
    <property type="project" value="InterPro"/>
</dbReference>
<dbReference type="Gene3D" id="4.10.240.10">
    <property type="entry name" value="Zn(2)-C6 fungal-type DNA-binding domain"/>
    <property type="match status" value="1"/>
</dbReference>
<dbReference type="InterPro" id="IPR001138">
    <property type="entry name" value="Zn2Cys6_DnaBD"/>
</dbReference>
<sequence length="355" mass="39357">MAEIIILYRKKSKTKKKTKEKKKDDMANVWSKRGTNLTSKMCSAMPSTLTTAANSPSQKRPIFTRASRACEKCRRRRVKCDSIKPRCSTCSHFDRRCETSTIPEEGPPHRLRNASKPAVRLKLEAEAMARDPNRRHEIGHAQALAVLALLGMSSGSLEKAWELLGEAISTVSALGLVGRMTQDLALDSRSSLVLHGLLTLETMVAFRLGRLPTLRPQDLPGTELLEEPQPGPSNTLNAFHHLVQVLCILNNRLHASGDRSTRDREALSELRAWFAALPPAYQKISISPTFQLSSTMPTESLNLCLCAMSVYLMLQISSLVSEHCVTVGVPQRFPATCSLLPALLTRVFAFMLVRV</sequence>
<name>A0A428PVB2_9HYPO</name>
<dbReference type="Pfam" id="PF00172">
    <property type="entry name" value="Zn_clus"/>
    <property type="match status" value="1"/>
</dbReference>
<dbReference type="STRING" id="1325734.A0A428PVB2"/>
<dbReference type="PROSITE" id="PS50048">
    <property type="entry name" value="ZN2_CY6_FUNGAL_2"/>
    <property type="match status" value="1"/>
</dbReference>
<dbReference type="CDD" id="cd00067">
    <property type="entry name" value="GAL4"/>
    <property type="match status" value="1"/>
</dbReference>
<proteinExistence type="predicted"/>
<keyword evidence="1" id="KW-0539">Nucleus</keyword>
<gene>
    <name evidence="3" type="ORF">CEP54_008551</name>
</gene>
<dbReference type="SMART" id="SM00066">
    <property type="entry name" value="GAL4"/>
    <property type="match status" value="1"/>
</dbReference>